<keyword evidence="5" id="KW-1185">Reference proteome</keyword>
<protein>
    <submittedName>
        <fullName evidence="4">NUDIX domain-containing protein</fullName>
    </submittedName>
</protein>
<dbReference type="InterPro" id="IPR015797">
    <property type="entry name" value="NUDIX_hydrolase-like_dom_sf"/>
</dbReference>
<dbReference type="RefSeq" id="WP_202747684.1">
    <property type="nucleotide sequence ID" value="NZ_JAESWC010000002.1"/>
</dbReference>
<dbReference type="Proteomes" id="UP000632377">
    <property type="component" value="Unassembled WGS sequence"/>
</dbReference>
<name>A0ABS1T6Y7_9CLOT</name>
<keyword evidence="2" id="KW-0175">Coiled coil</keyword>
<feature type="coiled-coil region" evidence="2">
    <location>
        <begin position="132"/>
        <end position="159"/>
    </location>
</feature>
<evidence type="ECO:0000256" key="1">
    <source>
        <dbReference type="ARBA" id="ARBA00022801"/>
    </source>
</evidence>
<dbReference type="EMBL" id="JAESWC010000002">
    <property type="protein sequence ID" value="MBL4935065.1"/>
    <property type="molecule type" value="Genomic_DNA"/>
</dbReference>
<evidence type="ECO:0000256" key="2">
    <source>
        <dbReference type="SAM" id="Coils"/>
    </source>
</evidence>
<comment type="caution">
    <text evidence="4">The sequence shown here is derived from an EMBL/GenBank/DDBJ whole genome shotgun (WGS) entry which is preliminary data.</text>
</comment>
<gene>
    <name evidence="4" type="ORF">JK636_04755</name>
</gene>
<evidence type="ECO:0000259" key="3">
    <source>
        <dbReference type="PROSITE" id="PS51462"/>
    </source>
</evidence>
<dbReference type="CDD" id="cd02883">
    <property type="entry name" value="NUDIX_Hydrolase"/>
    <property type="match status" value="1"/>
</dbReference>
<feature type="domain" description="Nudix hydrolase" evidence="3">
    <location>
        <begin position="23"/>
        <end position="152"/>
    </location>
</feature>
<dbReference type="PROSITE" id="PS51462">
    <property type="entry name" value="NUDIX"/>
    <property type="match status" value="1"/>
</dbReference>
<evidence type="ECO:0000313" key="4">
    <source>
        <dbReference type="EMBL" id="MBL4935065.1"/>
    </source>
</evidence>
<accession>A0ABS1T6Y7</accession>
<dbReference type="Gene3D" id="3.90.79.10">
    <property type="entry name" value="Nucleoside Triphosphate Pyrophosphohydrolase"/>
    <property type="match status" value="1"/>
</dbReference>
<dbReference type="InterPro" id="IPR000086">
    <property type="entry name" value="NUDIX_hydrolase_dom"/>
</dbReference>
<proteinExistence type="predicted"/>
<organism evidence="4 5">
    <name type="scientific">Clostridium rhizosphaerae</name>
    <dbReference type="NCBI Taxonomy" id="2803861"/>
    <lineage>
        <taxon>Bacteria</taxon>
        <taxon>Bacillati</taxon>
        <taxon>Bacillota</taxon>
        <taxon>Clostridia</taxon>
        <taxon>Eubacteriales</taxon>
        <taxon>Clostridiaceae</taxon>
        <taxon>Clostridium</taxon>
    </lineage>
</organism>
<reference evidence="4 5" key="1">
    <citation type="submission" date="2021-01" db="EMBL/GenBank/DDBJ databases">
        <title>Genome public.</title>
        <authorList>
            <person name="Liu C."/>
            <person name="Sun Q."/>
        </authorList>
    </citation>
    <scope>NUCLEOTIDE SEQUENCE [LARGE SCALE GENOMIC DNA]</scope>
    <source>
        <strain evidence="4 5">YIM B02515</strain>
    </source>
</reference>
<evidence type="ECO:0000313" key="5">
    <source>
        <dbReference type="Proteomes" id="UP000632377"/>
    </source>
</evidence>
<dbReference type="PROSITE" id="PS00893">
    <property type="entry name" value="NUDIX_BOX"/>
    <property type="match status" value="1"/>
</dbReference>
<dbReference type="InterPro" id="IPR020084">
    <property type="entry name" value="NUDIX_hydrolase_CS"/>
</dbReference>
<dbReference type="SUPFAM" id="SSF55811">
    <property type="entry name" value="Nudix"/>
    <property type="match status" value="1"/>
</dbReference>
<dbReference type="Pfam" id="PF00293">
    <property type="entry name" value="NUDIX"/>
    <property type="match status" value="1"/>
</dbReference>
<keyword evidence="1" id="KW-0378">Hydrolase</keyword>
<sequence length="180" mass="20960">MFKFEITDKEVVGGIPQYYDNFNRISSRGIIISNNKQVAMLYLQSNGCYVFPGGGIEEGEDATDALIREVLEECGFSCRIIDELGCTIEHKKEVSYCHKANWFIGELVEDTFKIKLSENEIKLGVTPVMIDIEKVSNLLDQSLEKCNDYKRKFIQLRDKMVWDYVYKNNYFKTEFSYEVH</sequence>